<dbReference type="CDD" id="cd04861">
    <property type="entry name" value="LigD_Pol_like"/>
    <property type="match status" value="1"/>
</dbReference>
<dbReference type="RefSeq" id="WP_343886054.1">
    <property type="nucleotide sequence ID" value="NZ_BAAAKI010000012.1"/>
</dbReference>
<gene>
    <name evidence="2" type="primary">ligD</name>
    <name evidence="2" type="ORF">ACFP57_02550</name>
</gene>
<organism evidence="2 3">
    <name type="scientific">Luteococcus sanguinis</name>
    <dbReference type="NCBI Taxonomy" id="174038"/>
    <lineage>
        <taxon>Bacteria</taxon>
        <taxon>Bacillati</taxon>
        <taxon>Actinomycetota</taxon>
        <taxon>Actinomycetes</taxon>
        <taxon>Propionibacteriales</taxon>
        <taxon>Propionibacteriaceae</taxon>
        <taxon>Luteococcus</taxon>
    </lineage>
</organism>
<feature type="domain" description="DNA ligase D polymerase" evidence="1">
    <location>
        <begin position="31"/>
        <end position="303"/>
    </location>
</feature>
<reference evidence="3" key="1">
    <citation type="journal article" date="2019" name="Int. J. Syst. Evol. Microbiol.">
        <title>The Global Catalogue of Microorganisms (GCM) 10K type strain sequencing project: providing services to taxonomists for standard genome sequencing and annotation.</title>
        <authorList>
            <consortium name="The Broad Institute Genomics Platform"/>
            <consortium name="The Broad Institute Genome Sequencing Center for Infectious Disease"/>
            <person name="Wu L."/>
            <person name="Ma J."/>
        </authorList>
    </citation>
    <scope>NUCLEOTIDE SEQUENCE [LARGE SCALE GENOMIC DNA]</scope>
    <source>
        <strain evidence="3">CGMCC 1.15277</strain>
    </source>
</reference>
<sequence>MPDSELRTEVDGRPLTLTNLDKVLFPSGFSKAEVVDHYLRVAPVMLPHLQGRCITRLRFPNGTAQASFYEKNIPAGAPEWVTTQEVLASDSTISYVVADSPATLVWFSNLAALELHTPQWRAQDCLVDGHRPTPDEPISIEDPEQVRCDRVVVDLDPGPGITMVESAQAAMIFATALAQDGLIPFVKTSGSKGLQLFAPIHPARWRDVLAYVSALGKRVATQHPDRFVTTMAKDARAGRIYVDALQNRADRNTIAPWSLRGKDFASVSTPLTWEEVAAVDEPDALRFDSATVLARLEADADPWADLLDPATAGELPQPPA</sequence>
<protein>
    <submittedName>
        <fullName evidence="2">Non-homologous end-joining DNA ligase</fullName>
        <ecNumber evidence="2">6.5.1.1</ecNumber>
    </submittedName>
</protein>
<dbReference type="PANTHER" id="PTHR42705:SF2">
    <property type="entry name" value="BIFUNCTIONAL NON-HOMOLOGOUS END JOINING PROTEIN LIGD"/>
    <property type="match status" value="1"/>
</dbReference>
<comment type="caution">
    <text evidence="2">The sequence shown here is derived from an EMBL/GenBank/DDBJ whole genome shotgun (WGS) entry which is preliminary data.</text>
</comment>
<proteinExistence type="predicted"/>
<dbReference type="EMBL" id="JBHSUA010000008">
    <property type="protein sequence ID" value="MFC6395878.1"/>
    <property type="molecule type" value="Genomic_DNA"/>
</dbReference>
<dbReference type="GO" id="GO:0003910">
    <property type="term" value="F:DNA ligase (ATP) activity"/>
    <property type="evidence" value="ECO:0007669"/>
    <property type="project" value="UniProtKB-EC"/>
</dbReference>
<name>A0ABW1WYK1_9ACTN</name>
<dbReference type="Pfam" id="PF21686">
    <property type="entry name" value="LigD_Prim-Pol"/>
    <property type="match status" value="1"/>
</dbReference>
<dbReference type="Proteomes" id="UP001596266">
    <property type="component" value="Unassembled WGS sequence"/>
</dbReference>
<keyword evidence="3" id="KW-1185">Reference proteome</keyword>
<dbReference type="InterPro" id="IPR014145">
    <property type="entry name" value="LigD_pol_dom"/>
</dbReference>
<dbReference type="NCBIfam" id="TIGR02778">
    <property type="entry name" value="ligD_pol"/>
    <property type="match status" value="1"/>
</dbReference>
<keyword evidence="2" id="KW-0436">Ligase</keyword>
<dbReference type="InterPro" id="IPR052171">
    <property type="entry name" value="NHEJ_LigD"/>
</dbReference>
<evidence type="ECO:0000259" key="1">
    <source>
        <dbReference type="Pfam" id="PF21686"/>
    </source>
</evidence>
<dbReference type="Gene3D" id="3.90.920.10">
    <property type="entry name" value="DNA primase, PRIM domain"/>
    <property type="match status" value="1"/>
</dbReference>
<accession>A0ABW1WYK1</accession>
<dbReference type="EC" id="6.5.1.1" evidence="2"/>
<evidence type="ECO:0000313" key="2">
    <source>
        <dbReference type="EMBL" id="MFC6395878.1"/>
    </source>
</evidence>
<dbReference type="PANTHER" id="PTHR42705">
    <property type="entry name" value="BIFUNCTIONAL NON-HOMOLOGOUS END JOINING PROTEIN LIGD"/>
    <property type="match status" value="1"/>
</dbReference>
<evidence type="ECO:0000313" key="3">
    <source>
        <dbReference type="Proteomes" id="UP001596266"/>
    </source>
</evidence>